<dbReference type="RefSeq" id="WP_072308281.1">
    <property type="nucleotide sequence ID" value="NZ_FMIQ01000028.1"/>
</dbReference>
<dbReference type="Proteomes" id="UP000094844">
    <property type="component" value="Unassembled WGS sequence"/>
</dbReference>
<evidence type="ECO:0000313" key="1">
    <source>
        <dbReference type="EMBL" id="SCM52183.1"/>
    </source>
</evidence>
<dbReference type="EMBL" id="FMIQ01000028">
    <property type="protein sequence ID" value="SCM52183.1"/>
    <property type="molecule type" value="Genomic_DNA"/>
</dbReference>
<dbReference type="InterPro" id="IPR009387">
    <property type="entry name" value="HigB-2"/>
</dbReference>
<protein>
    <submittedName>
        <fullName evidence="1">RelE toxin of RelE / RelB toxin-antitoxin system</fullName>
    </submittedName>
</protein>
<proteinExistence type="predicted"/>
<dbReference type="PIRSF" id="PIRSF039032">
    <property type="entry name" value="HigB-2"/>
    <property type="match status" value="1"/>
</dbReference>
<gene>
    <name evidence="1" type="ORF">BN1044_01654</name>
</gene>
<name>A0A1C6YZ35_HAFAL</name>
<dbReference type="Pfam" id="PF06296">
    <property type="entry name" value="RelE"/>
    <property type="match status" value="1"/>
</dbReference>
<sequence>MDYLEFVETPTFSRMRRELMQDDEFLALQLYLLEHHEEGDTISHTGGCKKLRWCRYGMGKRGGIRIIYYVRTLSGRLYLLLAYPKNAKNDISLEQKSALKNAIQNMK</sequence>
<organism evidence="1 2">
    <name type="scientific">Hafnia alvei</name>
    <dbReference type="NCBI Taxonomy" id="569"/>
    <lineage>
        <taxon>Bacteria</taxon>
        <taxon>Pseudomonadati</taxon>
        <taxon>Pseudomonadota</taxon>
        <taxon>Gammaproteobacteria</taxon>
        <taxon>Enterobacterales</taxon>
        <taxon>Hafniaceae</taxon>
        <taxon>Hafnia</taxon>
    </lineage>
</organism>
<evidence type="ECO:0000313" key="2">
    <source>
        <dbReference type="Proteomes" id="UP000094844"/>
    </source>
</evidence>
<dbReference type="AlphaFoldDB" id="A0A1C6YZ35"/>
<accession>A0A1C6YZ35</accession>
<reference evidence="1 2" key="1">
    <citation type="submission" date="2016-09" db="EMBL/GenBank/DDBJ databases">
        <authorList>
            <person name="Capua I."/>
            <person name="De Benedictis P."/>
            <person name="Joannis T."/>
            <person name="Lombin L.H."/>
            <person name="Cattoli G."/>
        </authorList>
    </citation>
    <scope>NUCLEOTIDE SEQUENCE [LARGE SCALE GENOMIC DNA]</scope>
    <source>
        <strain evidence="1 2">GB001</strain>
    </source>
</reference>
<dbReference type="OrthoDB" id="197283at2"/>